<organism evidence="1 2">
    <name type="scientific">Pedobacter hiemivivus</name>
    <dbReference type="NCBI Taxonomy" id="2530454"/>
    <lineage>
        <taxon>Bacteria</taxon>
        <taxon>Pseudomonadati</taxon>
        <taxon>Bacteroidota</taxon>
        <taxon>Sphingobacteriia</taxon>
        <taxon>Sphingobacteriales</taxon>
        <taxon>Sphingobacteriaceae</taxon>
        <taxon>Pedobacter</taxon>
    </lineage>
</organism>
<dbReference type="GO" id="GO:0016811">
    <property type="term" value="F:hydrolase activity, acting on carbon-nitrogen (but not peptide) bonds, in linear amides"/>
    <property type="evidence" value="ECO:0007669"/>
    <property type="project" value="TreeGrafter"/>
</dbReference>
<dbReference type="Proteomes" id="UP000309594">
    <property type="component" value="Unassembled WGS sequence"/>
</dbReference>
<dbReference type="Gene3D" id="3.40.50.10320">
    <property type="entry name" value="LmbE-like"/>
    <property type="match status" value="1"/>
</dbReference>
<dbReference type="SUPFAM" id="SSF102588">
    <property type="entry name" value="LmbE-like"/>
    <property type="match status" value="1"/>
</dbReference>
<protein>
    <submittedName>
        <fullName evidence="1">Bacillithiol biosynthesis deacetylase BshB1</fullName>
    </submittedName>
</protein>
<dbReference type="InterPro" id="IPR024078">
    <property type="entry name" value="LmbE-like_dom_sf"/>
</dbReference>
<dbReference type="InterPro" id="IPR023842">
    <property type="entry name" value="Bacillithiol_biosynth_BshB1"/>
</dbReference>
<dbReference type="NCBIfam" id="TIGR04001">
    <property type="entry name" value="thiol_BshB1"/>
    <property type="match status" value="1"/>
</dbReference>
<evidence type="ECO:0000313" key="2">
    <source>
        <dbReference type="Proteomes" id="UP000309594"/>
    </source>
</evidence>
<reference evidence="1 2" key="1">
    <citation type="submission" date="2019-04" db="EMBL/GenBank/DDBJ databases">
        <title>Pedobacter sp. RP-1-16 sp. nov., isolated from Arctic soil.</title>
        <authorList>
            <person name="Dahal R.H."/>
            <person name="Kim D.-U."/>
        </authorList>
    </citation>
    <scope>NUCLEOTIDE SEQUENCE [LARGE SCALE GENOMIC DNA]</scope>
    <source>
        <strain evidence="1 2">RP-1-16</strain>
    </source>
</reference>
<evidence type="ECO:0000313" key="1">
    <source>
        <dbReference type="EMBL" id="TKC62393.1"/>
    </source>
</evidence>
<comment type="caution">
    <text evidence="1">The sequence shown here is derived from an EMBL/GenBank/DDBJ whole genome shotgun (WGS) entry which is preliminary data.</text>
</comment>
<sequence>MINLNVNLNKLNDTSIDILAFGAHPDDVECAAGGVVLSTTASGGKVVIADLSRGEMGTFGDPVSRKQEAELASKILGLQDRIQLDMGDGNIENSQKNRLEIIRLIRRYRPKIILANAINDRHPDHQKASDLVSQASFLSGLKKVETIDDGILQKPWRSKAVYHYIQDYFIEPNIVVDISAFYKQKMSAIKTYQTQFISAVDQQANGTISLLKQIESTNCIFGRAINVRYAEGFTTERYVGTTNLLELL</sequence>
<dbReference type="GO" id="GO:0071793">
    <property type="term" value="P:bacillithiol biosynthetic process"/>
    <property type="evidence" value="ECO:0007669"/>
    <property type="project" value="InterPro"/>
</dbReference>
<dbReference type="PANTHER" id="PTHR12993:SF30">
    <property type="entry name" value="N-ACETYL-ALPHA-D-GLUCOSAMINYL L-MALATE DEACETYLASE 1"/>
    <property type="match status" value="1"/>
</dbReference>
<dbReference type="RefSeq" id="WP_136879996.1">
    <property type="nucleotide sequence ID" value="NZ_SWDX01000003.1"/>
</dbReference>
<dbReference type="EMBL" id="SWDX01000003">
    <property type="protein sequence ID" value="TKC62393.1"/>
    <property type="molecule type" value="Genomic_DNA"/>
</dbReference>
<dbReference type="InterPro" id="IPR003737">
    <property type="entry name" value="GlcNAc_PI_deacetylase-related"/>
</dbReference>
<proteinExistence type="predicted"/>
<gene>
    <name evidence="1" type="primary">bshB1</name>
    <name evidence="1" type="ORF">FBD94_09235</name>
</gene>
<dbReference type="AlphaFoldDB" id="A0A4U1GHL6"/>
<accession>A0A4U1GHL6</accession>
<dbReference type="GO" id="GO:0019213">
    <property type="term" value="F:deacetylase activity"/>
    <property type="evidence" value="ECO:0007669"/>
    <property type="project" value="InterPro"/>
</dbReference>
<dbReference type="Pfam" id="PF02585">
    <property type="entry name" value="PIG-L"/>
    <property type="match status" value="1"/>
</dbReference>
<dbReference type="PANTHER" id="PTHR12993">
    <property type="entry name" value="N-ACETYLGLUCOSAMINYL-PHOSPHATIDYLINOSITOL DE-N-ACETYLASE-RELATED"/>
    <property type="match status" value="1"/>
</dbReference>
<name>A0A4U1GHL6_9SPHI</name>